<feature type="transmembrane region" description="Helical" evidence="4">
    <location>
        <begin position="12"/>
        <end position="31"/>
    </location>
</feature>
<feature type="transmembrane region" description="Helical" evidence="4">
    <location>
        <begin position="219"/>
        <end position="239"/>
    </location>
</feature>
<dbReference type="EMBL" id="CP032489">
    <property type="protein sequence ID" value="AYD46582.1"/>
    <property type="molecule type" value="Genomic_DNA"/>
</dbReference>
<dbReference type="PANTHER" id="PTHR42910:SF1">
    <property type="entry name" value="MAJOR FACILITATOR SUPERFAMILY (MFS) PROFILE DOMAIN-CONTAINING PROTEIN"/>
    <property type="match status" value="1"/>
</dbReference>
<dbReference type="GO" id="GO:0022857">
    <property type="term" value="F:transmembrane transporter activity"/>
    <property type="evidence" value="ECO:0007669"/>
    <property type="project" value="InterPro"/>
</dbReference>
<accession>A0A386HLN9</accession>
<dbReference type="KEGG" id="ark:D6B99_02490"/>
<dbReference type="CDD" id="cd17324">
    <property type="entry name" value="MFS_NepI_like"/>
    <property type="match status" value="1"/>
</dbReference>
<evidence type="ECO:0000256" key="3">
    <source>
        <dbReference type="ARBA" id="ARBA00023136"/>
    </source>
</evidence>
<keyword evidence="1 4" id="KW-0812">Transmembrane</keyword>
<protein>
    <submittedName>
        <fullName evidence="6">MFS transporter</fullName>
    </submittedName>
</protein>
<dbReference type="Proteomes" id="UP000266118">
    <property type="component" value="Chromosome"/>
</dbReference>
<dbReference type="SUPFAM" id="SSF103473">
    <property type="entry name" value="MFS general substrate transporter"/>
    <property type="match status" value="1"/>
</dbReference>
<dbReference type="AlphaFoldDB" id="A0A386HLN9"/>
<evidence type="ECO:0000313" key="7">
    <source>
        <dbReference type="Proteomes" id="UP000266118"/>
    </source>
</evidence>
<evidence type="ECO:0000256" key="4">
    <source>
        <dbReference type="SAM" id="Phobius"/>
    </source>
</evidence>
<feature type="transmembrane region" description="Helical" evidence="4">
    <location>
        <begin position="51"/>
        <end position="68"/>
    </location>
</feature>
<feature type="transmembrane region" description="Helical" evidence="4">
    <location>
        <begin position="245"/>
        <end position="265"/>
    </location>
</feature>
<dbReference type="Gene3D" id="1.20.1250.20">
    <property type="entry name" value="MFS general substrate transporter like domains"/>
    <property type="match status" value="1"/>
</dbReference>
<dbReference type="InterPro" id="IPR036259">
    <property type="entry name" value="MFS_trans_sf"/>
</dbReference>
<feature type="transmembrane region" description="Helical" evidence="4">
    <location>
        <begin position="103"/>
        <end position="125"/>
    </location>
</feature>
<keyword evidence="3 4" id="KW-0472">Membrane</keyword>
<feature type="transmembrane region" description="Helical" evidence="4">
    <location>
        <begin position="137"/>
        <end position="162"/>
    </location>
</feature>
<dbReference type="PANTHER" id="PTHR42910">
    <property type="entry name" value="TRANSPORTER SCO4007-RELATED"/>
    <property type="match status" value="1"/>
</dbReference>
<dbReference type="Pfam" id="PF07690">
    <property type="entry name" value="MFS_1"/>
    <property type="match status" value="1"/>
</dbReference>
<evidence type="ECO:0000313" key="6">
    <source>
        <dbReference type="EMBL" id="AYD46582.1"/>
    </source>
</evidence>
<feature type="transmembrane region" description="Helical" evidence="4">
    <location>
        <begin position="80"/>
        <end position="97"/>
    </location>
</feature>
<dbReference type="RefSeq" id="WP_119984755.1">
    <property type="nucleotide sequence ID" value="NZ_CP032489.1"/>
</dbReference>
<proteinExistence type="predicted"/>
<evidence type="ECO:0000256" key="1">
    <source>
        <dbReference type="ARBA" id="ARBA00022692"/>
    </source>
</evidence>
<feature type="transmembrane region" description="Helical" evidence="4">
    <location>
        <begin position="168"/>
        <end position="187"/>
    </location>
</feature>
<organism evidence="6 7">
    <name type="scientific">Arachidicoccus soli</name>
    <dbReference type="NCBI Taxonomy" id="2341117"/>
    <lineage>
        <taxon>Bacteria</taxon>
        <taxon>Pseudomonadati</taxon>
        <taxon>Bacteroidota</taxon>
        <taxon>Chitinophagia</taxon>
        <taxon>Chitinophagales</taxon>
        <taxon>Chitinophagaceae</taxon>
        <taxon>Arachidicoccus</taxon>
    </lineage>
</organism>
<gene>
    <name evidence="6" type="ORF">D6B99_02490</name>
</gene>
<feature type="domain" description="Major facilitator superfamily (MFS) profile" evidence="5">
    <location>
        <begin position="1"/>
        <end position="392"/>
    </location>
</feature>
<feature type="transmembrane region" description="Helical" evidence="4">
    <location>
        <begin position="341"/>
        <end position="361"/>
    </location>
</feature>
<keyword evidence="7" id="KW-1185">Reference proteome</keyword>
<dbReference type="OrthoDB" id="9815356at2"/>
<feature type="transmembrane region" description="Helical" evidence="4">
    <location>
        <begin position="367"/>
        <end position="387"/>
    </location>
</feature>
<keyword evidence="2 4" id="KW-1133">Transmembrane helix</keyword>
<evidence type="ECO:0000259" key="5">
    <source>
        <dbReference type="PROSITE" id="PS50850"/>
    </source>
</evidence>
<sequence length="394" mass="43337">MSQVKTETHLTPFLKYFITIGCGVVVANLYYCQPLLGAISRAFHVKEESASVINICSQLGYGIGLFFLVPLGDKIKRRKLLIWMHFFAALALLGTALSKNITILYFFSTCVGIASTACQVFIPLAADLAAEEERGKVLGTVMGGLLTGILLSRTLSGFVAAYWGWQSIYYIGAVFMMIMAGMIWKFVPDEKPKFHGSYGRLMQSLWKLFKTQPVIRESAWIGAWLFGAISAFWATMAFFLEKPSFHYSLSLIGLFGIIGAGGALISPFVGKVTDKKGALIPMRWGIIMMMIGWIVLFKSDWTVILVIIGIILIDMGMQSTHVPNLARNYALLPEARTRLNTLYMTSFFIGGTLGSTLGSIAWNLDGWVGVCISGIVMVVVGALPIVFRKSRKGV</sequence>
<reference evidence="6 7" key="1">
    <citation type="submission" date="2018-09" db="EMBL/GenBank/DDBJ databases">
        <title>Arachidicoccus sp. nov., a bacterium isolated from soil.</title>
        <authorList>
            <person name="Weon H.-Y."/>
            <person name="Kwon S.-W."/>
            <person name="Lee S.A."/>
        </authorList>
    </citation>
    <scope>NUCLEOTIDE SEQUENCE [LARGE SCALE GENOMIC DNA]</scope>
    <source>
        <strain evidence="6 7">KIS59-12</strain>
    </source>
</reference>
<evidence type="ECO:0000256" key="2">
    <source>
        <dbReference type="ARBA" id="ARBA00022989"/>
    </source>
</evidence>
<name>A0A386HLN9_9BACT</name>
<dbReference type="InterPro" id="IPR011701">
    <property type="entry name" value="MFS"/>
</dbReference>
<dbReference type="PROSITE" id="PS50850">
    <property type="entry name" value="MFS"/>
    <property type="match status" value="1"/>
</dbReference>
<dbReference type="InterPro" id="IPR020846">
    <property type="entry name" value="MFS_dom"/>
</dbReference>